<gene>
    <name evidence="1" type="ORF">Tci_049384</name>
</gene>
<protein>
    <submittedName>
        <fullName evidence="1">Ribonuclease H-like domain-containing protein</fullName>
    </submittedName>
</protein>
<comment type="caution">
    <text evidence="1">The sequence shown here is derived from an EMBL/GenBank/DDBJ whole genome shotgun (WGS) entry which is preliminary data.</text>
</comment>
<evidence type="ECO:0000313" key="1">
    <source>
        <dbReference type="EMBL" id="GEU77406.1"/>
    </source>
</evidence>
<sequence>MHDPKEPHLATLKRILRYVCGTLDYGLQLYSSSTSLLVAYLYYRGETKYRGVANVVAKTSWLWNLLRELHSPLHSLTIVYCDNVSVVYMFSNPVQHQRTKHIEIDIHFVRDRVAASHVYVLHVLSSYHYADIFTVRLKFVCSLRRVLVQFKRLAFFRSNREELLLEQWKKSYETDYYDYDPYDDDMYEGQEIPDKIISICDNLDIKVRGRNKK</sequence>
<dbReference type="PANTHER" id="PTHR11439">
    <property type="entry name" value="GAG-POL-RELATED RETROTRANSPOSON"/>
    <property type="match status" value="1"/>
</dbReference>
<dbReference type="CDD" id="cd09272">
    <property type="entry name" value="RNase_HI_RT_Ty1"/>
    <property type="match status" value="1"/>
</dbReference>
<dbReference type="EMBL" id="BKCJ010007466">
    <property type="protein sequence ID" value="GEU77406.1"/>
    <property type="molecule type" value="Genomic_DNA"/>
</dbReference>
<dbReference type="PANTHER" id="PTHR11439:SF524">
    <property type="entry name" value="RNA-DIRECTED DNA POLYMERASE, PROTEIN KINASE RLK-PELLE-DLSV FAMILY"/>
    <property type="match status" value="1"/>
</dbReference>
<proteinExistence type="predicted"/>
<reference evidence="1" key="1">
    <citation type="journal article" date="2019" name="Sci. Rep.">
        <title>Draft genome of Tanacetum cinerariifolium, the natural source of mosquito coil.</title>
        <authorList>
            <person name="Yamashiro T."/>
            <person name="Shiraishi A."/>
            <person name="Satake H."/>
            <person name="Nakayama K."/>
        </authorList>
    </citation>
    <scope>NUCLEOTIDE SEQUENCE</scope>
</reference>
<organism evidence="1">
    <name type="scientific">Tanacetum cinerariifolium</name>
    <name type="common">Dalmatian daisy</name>
    <name type="synonym">Chrysanthemum cinerariifolium</name>
    <dbReference type="NCBI Taxonomy" id="118510"/>
    <lineage>
        <taxon>Eukaryota</taxon>
        <taxon>Viridiplantae</taxon>
        <taxon>Streptophyta</taxon>
        <taxon>Embryophyta</taxon>
        <taxon>Tracheophyta</taxon>
        <taxon>Spermatophyta</taxon>
        <taxon>Magnoliopsida</taxon>
        <taxon>eudicotyledons</taxon>
        <taxon>Gunneridae</taxon>
        <taxon>Pentapetalae</taxon>
        <taxon>asterids</taxon>
        <taxon>campanulids</taxon>
        <taxon>Asterales</taxon>
        <taxon>Asteraceae</taxon>
        <taxon>Asteroideae</taxon>
        <taxon>Anthemideae</taxon>
        <taxon>Anthemidinae</taxon>
        <taxon>Tanacetum</taxon>
    </lineage>
</organism>
<name>A0A6L2MTU5_TANCI</name>
<accession>A0A6L2MTU5</accession>
<dbReference type="AlphaFoldDB" id="A0A6L2MTU5"/>